<comment type="caution">
    <text evidence="1">The sequence shown here is derived from an EMBL/GenBank/DDBJ whole genome shotgun (WGS) entry which is preliminary data.</text>
</comment>
<evidence type="ECO:0000313" key="2">
    <source>
        <dbReference type="Proteomes" id="UP001497382"/>
    </source>
</evidence>
<dbReference type="Proteomes" id="UP001497382">
    <property type="component" value="Unassembled WGS sequence"/>
</dbReference>
<gene>
    <name evidence="1" type="ORF">LARSCL_LOCUS12325</name>
</gene>
<accession>A0AAV2AJU4</accession>
<reference evidence="1 2" key="1">
    <citation type="submission" date="2024-04" db="EMBL/GenBank/DDBJ databases">
        <authorList>
            <person name="Rising A."/>
            <person name="Reimegard J."/>
            <person name="Sonavane S."/>
            <person name="Akerstrom W."/>
            <person name="Nylinder S."/>
            <person name="Hedman E."/>
            <person name="Kallberg Y."/>
        </authorList>
    </citation>
    <scope>NUCLEOTIDE SEQUENCE [LARGE SCALE GENOMIC DNA]</scope>
</reference>
<sequence length="43" mass="5016">MKTFTHTYSPIFIPIELNRPSMNSTEISTILATYFWQSAVYSK</sequence>
<keyword evidence="2" id="KW-1185">Reference proteome</keyword>
<proteinExistence type="predicted"/>
<name>A0AAV2AJU4_9ARAC</name>
<organism evidence="1 2">
    <name type="scientific">Larinioides sclopetarius</name>
    <dbReference type="NCBI Taxonomy" id="280406"/>
    <lineage>
        <taxon>Eukaryota</taxon>
        <taxon>Metazoa</taxon>
        <taxon>Ecdysozoa</taxon>
        <taxon>Arthropoda</taxon>
        <taxon>Chelicerata</taxon>
        <taxon>Arachnida</taxon>
        <taxon>Araneae</taxon>
        <taxon>Araneomorphae</taxon>
        <taxon>Entelegynae</taxon>
        <taxon>Araneoidea</taxon>
        <taxon>Araneidae</taxon>
        <taxon>Larinioides</taxon>
    </lineage>
</organism>
<evidence type="ECO:0000313" key="1">
    <source>
        <dbReference type="EMBL" id="CAL1282948.1"/>
    </source>
</evidence>
<dbReference type="EMBL" id="CAXIEN010000161">
    <property type="protein sequence ID" value="CAL1282948.1"/>
    <property type="molecule type" value="Genomic_DNA"/>
</dbReference>
<protein>
    <submittedName>
        <fullName evidence="1">Uncharacterized protein</fullName>
    </submittedName>
</protein>
<dbReference type="AlphaFoldDB" id="A0AAV2AJU4"/>